<feature type="compositionally biased region" description="Basic and acidic residues" evidence="1">
    <location>
        <begin position="7"/>
        <end position="16"/>
    </location>
</feature>
<feature type="region of interest" description="Disordered" evidence="1">
    <location>
        <begin position="129"/>
        <end position="152"/>
    </location>
</feature>
<feature type="region of interest" description="Disordered" evidence="1">
    <location>
        <begin position="1"/>
        <end position="87"/>
    </location>
</feature>
<feature type="compositionally biased region" description="Basic and acidic residues" evidence="1">
    <location>
        <begin position="47"/>
        <end position="59"/>
    </location>
</feature>
<reference evidence="3 4" key="1">
    <citation type="submission" date="2020-08" db="EMBL/GenBank/DDBJ databases">
        <title>Genomic Encyclopedia of Type Strains, Phase IV (KMG-IV): sequencing the most valuable type-strain genomes for metagenomic binning, comparative biology and taxonomic classification.</title>
        <authorList>
            <person name="Goeker M."/>
        </authorList>
    </citation>
    <scope>NUCLEOTIDE SEQUENCE [LARGE SCALE GENOMIC DNA]</scope>
    <source>
        <strain evidence="3 4">YIM 65646</strain>
    </source>
</reference>
<evidence type="ECO:0000313" key="3">
    <source>
        <dbReference type="EMBL" id="MBB6037346.1"/>
    </source>
</evidence>
<gene>
    <name evidence="3" type="ORF">HNR73_005222</name>
</gene>
<comment type="caution">
    <text evidence="3">The sequence shown here is derived from an EMBL/GenBank/DDBJ whole genome shotgun (WGS) entry which is preliminary data.</text>
</comment>
<accession>A0A841FMI7</accession>
<evidence type="ECO:0000256" key="2">
    <source>
        <dbReference type="SAM" id="Phobius"/>
    </source>
</evidence>
<dbReference type="Proteomes" id="UP000548476">
    <property type="component" value="Unassembled WGS sequence"/>
</dbReference>
<evidence type="ECO:0000256" key="1">
    <source>
        <dbReference type="SAM" id="MobiDB-lite"/>
    </source>
</evidence>
<proteinExistence type="predicted"/>
<feature type="transmembrane region" description="Helical" evidence="2">
    <location>
        <begin position="100"/>
        <end position="121"/>
    </location>
</feature>
<keyword evidence="4" id="KW-1185">Reference proteome</keyword>
<dbReference type="AlphaFoldDB" id="A0A841FMI7"/>
<dbReference type="RefSeq" id="WP_184790170.1">
    <property type="nucleotide sequence ID" value="NZ_BONT01000081.1"/>
</dbReference>
<evidence type="ECO:0000313" key="4">
    <source>
        <dbReference type="Proteomes" id="UP000548476"/>
    </source>
</evidence>
<sequence length="316" mass="33346">MTYRTATDAHSRRRSLDGGPSPFRAPEASMVEEPLYQLPEDPYSPADDEHPQGEDDTVHRGPNTAVDETPDPRLGRTTRALSAKRRIAQSRANSRSWMRILATITGIALLAGCAAGTFFLLREDAVTEEGTAGAPPTAQSSPAADPLDSRATDTAPVTVEELFAETGVVAASGTYETVRTQASENCAGAATGELAKLLDRHECSQVVRATLLSPDGAFALTAGVVNLVDAESAQAVRSGVEEDAGDFTTLHGDGQTAVLGRTATVLGYNTYGHYLLYVVIAPTDGTRPDQGDPAYTAIVGEIVETHLAQALRPRQG</sequence>
<protein>
    <submittedName>
        <fullName evidence="3">Uncharacterized protein</fullName>
    </submittedName>
</protein>
<dbReference type="EMBL" id="JACHGT010000012">
    <property type="protein sequence ID" value="MBB6037346.1"/>
    <property type="molecule type" value="Genomic_DNA"/>
</dbReference>
<keyword evidence="2" id="KW-0812">Transmembrane</keyword>
<keyword evidence="2" id="KW-1133">Transmembrane helix</keyword>
<name>A0A841FMI7_9ACTN</name>
<keyword evidence="2" id="KW-0472">Membrane</keyword>
<organism evidence="3 4">
    <name type="scientific">Phytomonospora endophytica</name>
    <dbReference type="NCBI Taxonomy" id="714109"/>
    <lineage>
        <taxon>Bacteria</taxon>
        <taxon>Bacillati</taxon>
        <taxon>Actinomycetota</taxon>
        <taxon>Actinomycetes</taxon>
        <taxon>Micromonosporales</taxon>
        <taxon>Micromonosporaceae</taxon>
        <taxon>Phytomonospora</taxon>
    </lineage>
</organism>